<accession>A0AAX2AEH8</accession>
<reference evidence="1 3" key="2">
    <citation type="submission" date="2018-07" db="EMBL/GenBank/DDBJ databases">
        <title>Complete genome of the Arcobacter bivalviorum type strain LMG 26154.</title>
        <authorList>
            <person name="Miller W.G."/>
            <person name="Yee E."/>
            <person name="Bono J.L."/>
        </authorList>
    </citation>
    <scope>NUCLEOTIDE SEQUENCE [LARGE SCALE GENOMIC DNA]</scope>
    <source>
        <strain evidence="1 3">LMG 26154</strain>
    </source>
</reference>
<gene>
    <name evidence="1" type="ORF">ABIV_1000</name>
    <name evidence="2" type="ORF">CRV05_01770</name>
</gene>
<sequence length="248" mass="30088">MKTDELMSKLFGFSIPTYYNWKKENRPIIKLINKYLENEELIEFLEKDSIFSQELLLSIKEQFKEDYEKFTSNSPSHFTFPTKFYYDFLQRFKKDICNISNDVKNNFISLLLEYQLILITIAKEIGYPEINIVKEINYFINLFNKKEETFFIYIVMLVKSNTITIPHYMRKFVLFGDVDYPNNQIVNYKTKDLINIGLESIKKINLHTSYGEEVKFFSEYDEQHFNQQREKDFFEVYEKYLIEQEIPF</sequence>
<dbReference type="EMBL" id="PDKM01000001">
    <property type="protein sequence ID" value="RXK11121.1"/>
    <property type="molecule type" value="Genomic_DNA"/>
</dbReference>
<dbReference type="KEGG" id="hbv:ABIV_1000"/>
<evidence type="ECO:0000313" key="4">
    <source>
        <dbReference type="Proteomes" id="UP000289193"/>
    </source>
</evidence>
<keyword evidence="4" id="KW-1185">Reference proteome</keyword>
<reference evidence="2 4" key="1">
    <citation type="submission" date="2017-10" db="EMBL/GenBank/DDBJ databases">
        <title>Genomics of the genus Arcobacter.</title>
        <authorList>
            <person name="Perez-Cataluna A."/>
            <person name="Figueras M.J."/>
        </authorList>
    </citation>
    <scope>NUCLEOTIDE SEQUENCE [LARGE SCALE GENOMIC DNA]</scope>
    <source>
        <strain evidence="2 4">CECT 7835</strain>
    </source>
</reference>
<name>A0AAX2AEH8_9BACT</name>
<organism evidence="2 4">
    <name type="scientific">Halarcobacter bivalviorum</name>
    <dbReference type="NCBI Taxonomy" id="663364"/>
    <lineage>
        <taxon>Bacteria</taxon>
        <taxon>Pseudomonadati</taxon>
        <taxon>Campylobacterota</taxon>
        <taxon>Epsilonproteobacteria</taxon>
        <taxon>Campylobacterales</taxon>
        <taxon>Arcobacteraceae</taxon>
        <taxon>Halarcobacter</taxon>
    </lineage>
</organism>
<protein>
    <submittedName>
        <fullName evidence="2">Uncharacterized protein</fullName>
    </submittedName>
</protein>
<evidence type="ECO:0000313" key="2">
    <source>
        <dbReference type="EMBL" id="RXK11121.1"/>
    </source>
</evidence>
<dbReference type="RefSeq" id="WP_114838856.1">
    <property type="nucleotide sequence ID" value="NZ_CP031217.1"/>
</dbReference>
<dbReference type="AlphaFoldDB" id="A0AAX2AEH8"/>
<dbReference type="EMBL" id="CP031217">
    <property type="protein sequence ID" value="AXH12005.1"/>
    <property type="molecule type" value="Genomic_DNA"/>
</dbReference>
<dbReference type="Proteomes" id="UP000253850">
    <property type="component" value="Chromosome"/>
</dbReference>
<proteinExistence type="predicted"/>
<dbReference type="Proteomes" id="UP000289193">
    <property type="component" value="Unassembled WGS sequence"/>
</dbReference>
<evidence type="ECO:0000313" key="1">
    <source>
        <dbReference type="EMBL" id="AXH12005.1"/>
    </source>
</evidence>
<evidence type="ECO:0000313" key="3">
    <source>
        <dbReference type="Proteomes" id="UP000253850"/>
    </source>
</evidence>